<sequence>MISSLLSSIFKDVALFKYITFRAAMSSITSILFIFIFGRSLLNVLKNFSITEKIRNDGPKQHFKKEGTPTMGGIIIILSIFLGTILWADLSNSFIRFILPITFLFFILGFIDDILKFKSKKGLIPKYKLIFQFIISIIIFYFITKNPNYSNFRYLTNILFIKNILFDLSFLFLPFIIIVLLGTTNAVNLTDGLDGLAAGMLAIVFTLFTIVTYIMGNKVFSNYLNILYIKDIGELSVFASTCASASLGFLWFNSYPAEIFMGDTGSITLGGILATIAILSKQEILLLIGGGIFAVEALSSLIQIYYFRLTKGKRFFKMAPLHHHFELSGMPEPKIVIRFWIVTILLVIIALSTLKVR</sequence>
<evidence type="ECO:0000256" key="8">
    <source>
        <dbReference type="NCBIfam" id="TIGR00445"/>
    </source>
</evidence>
<evidence type="ECO:0000256" key="5">
    <source>
        <dbReference type="ARBA" id="ARBA00022989"/>
    </source>
</evidence>
<feature type="transmembrane region" description="Helical" evidence="7">
    <location>
        <begin position="15"/>
        <end position="37"/>
    </location>
</feature>
<keyword evidence="7" id="KW-0573">Peptidoglycan synthesis</keyword>
<protein>
    <recommendedName>
        <fullName evidence="7 8">Phospho-N-acetylmuramoyl-pentapeptide-transferase</fullName>
        <ecNumber evidence="7 8">2.7.8.13</ecNumber>
    </recommendedName>
    <alternativeName>
        <fullName evidence="7">UDP-MurNAc-pentapeptide phosphotransferase</fullName>
    </alternativeName>
</protein>
<dbReference type="EMBL" id="LGGX01000002">
    <property type="protein sequence ID" value="KUK87910.1"/>
    <property type="molecule type" value="Genomic_DNA"/>
</dbReference>
<comment type="catalytic activity">
    <reaction evidence="7">
        <text>UDP-N-acetyl-alpha-D-muramoyl-L-alanyl-gamma-D-glutamyl-meso-2,6-diaminopimeloyl-D-alanyl-D-alanine + di-trans,octa-cis-undecaprenyl phosphate = di-trans,octa-cis-undecaprenyl diphospho-N-acetyl-alpha-D-muramoyl-L-alanyl-D-glutamyl-meso-2,6-diaminopimeloyl-D-alanyl-D-alanine + UMP</text>
        <dbReference type="Rhea" id="RHEA:28386"/>
        <dbReference type="ChEBI" id="CHEBI:57865"/>
        <dbReference type="ChEBI" id="CHEBI:60392"/>
        <dbReference type="ChEBI" id="CHEBI:61386"/>
        <dbReference type="ChEBI" id="CHEBI:61387"/>
        <dbReference type="EC" id="2.7.8.13"/>
    </reaction>
</comment>
<dbReference type="PANTHER" id="PTHR22926:SF5">
    <property type="entry name" value="PHOSPHO-N-ACETYLMURAMOYL-PENTAPEPTIDE-TRANSFERASE HOMOLOG"/>
    <property type="match status" value="1"/>
</dbReference>
<keyword evidence="7" id="KW-1003">Cell membrane</keyword>
<dbReference type="PROSITE" id="PS01348">
    <property type="entry name" value="MRAY_2"/>
    <property type="match status" value="1"/>
</dbReference>
<keyword evidence="7" id="KW-0961">Cell wall biogenesis/degradation</keyword>
<evidence type="ECO:0000256" key="1">
    <source>
        <dbReference type="ARBA" id="ARBA00004141"/>
    </source>
</evidence>
<dbReference type="PANTHER" id="PTHR22926">
    <property type="entry name" value="PHOSPHO-N-ACETYLMURAMOYL-PENTAPEPTIDE-TRANSFERASE"/>
    <property type="match status" value="1"/>
</dbReference>
<comment type="caution">
    <text evidence="10">The sequence shown here is derived from an EMBL/GenBank/DDBJ whole genome shotgun (WGS) entry which is preliminary data.</text>
</comment>
<dbReference type="GO" id="GO:0008360">
    <property type="term" value="P:regulation of cell shape"/>
    <property type="evidence" value="ECO:0007669"/>
    <property type="project" value="UniProtKB-KW"/>
</dbReference>
<dbReference type="GO" id="GO:0008963">
    <property type="term" value="F:phospho-N-acetylmuramoyl-pentapeptide-transferase activity"/>
    <property type="evidence" value="ECO:0007669"/>
    <property type="project" value="UniProtKB-UniRule"/>
</dbReference>
<feature type="binding site" evidence="9">
    <location>
        <position position="188"/>
    </location>
    <ligand>
        <name>Mg(2+)</name>
        <dbReference type="ChEBI" id="CHEBI:18420"/>
    </ligand>
</feature>
<feature type="transmembrane region" description="Helical" evidence="7">
    <location>
        <begin position="94"/>
        <end position="115"/>
    </location>
</feature>
<keyword evidence="4 7" id="KW-0812">Transmembrane</keyword>
<dbReference type="Pfam" id="PF00953">
    <property type="entry name" value="Glycos_transf_4"/>
    <property type="match status" value="1"/>
</dbReference>
<dbReference type="GO" id="GO:0046872">
    <property type="term" value="F:metal ion binding"/>
    <property type="evidence" value="ECO:0007669"/>
    <property type="project" value="UniProtKB-KW"/>
</dbReference>
<dbReference type="PROSITE" id="PS01347">
    <property type="entry name" value="MRAY_1"/>
    <property type="match status" value="1"/>
</dbReference>
<dbReference type="HAMAP" id="MF_00038">
    <property type="entry name" value="MraY"/>
    <property type="match status" value="1"/>
</dbReference>
<keyword evidence="7 9" id="KW-0479">Metal-binding</keyword>
<dbReference type="GO" id="GO:0071555">
    <property type="term" value="P:cell wall organization"/>
    <property type="evidence" value="ECO:0007669"/>
    <property type="project" value="UniProtKB-KW"/>
</dbReference>
<evidence type="ECO:0000256" key="4">
    <source>
        <dbReference type="ARBA" id="ARBA00022692"/>
    </source>
</evidence>
<comment type="function">
    <text evidence="7">Catalyzes the initial step of the lipid cycle reactions in the biosynthesis of the cell wall peptidoglycan: transfers peptidoglycan precursor phospho-MurNAc-pentapeptide from UDP-MurNAc-pentapeptide onto the lipid carrier undecaprenyl phosphate, yielding undecaprenyl-pyrophosphoryl-MurNAc-pentapeptide, known as lipid I.</text>
</comment>
<evidence type="ECO:0000256" key="2">
    <source>
        <dbReference type="ARBA" id="ARBA00005583"/>
    </source>
</evidence>
<dbReference type="GO" id="GO:0005886">
    <property type="term" value="C:plasma membrane"/>
    <property type="evidence" value="ECO:0007669"/>
    <property type="project" value="UniProtKB-SubCell"/>
</dbReference>
<feature type="transmembrane region" description="Helical" evidence="7">
    <location>
        <begin position="127"/>
        <end position="144"/>
    </location>
</feature>
<keyword evidence="6 7" id="KW-0472">Membrane</keyword>
<feature type="transmembrane region" description="Helical" evidence="7">
    <location>
        <begin position="70"/>
        <end position="88"/>
    </location>
</feature>
<feature type="transmembrane region" description="Helical" evidence="7">
    <location>
        <begin position="284"/>
        <end position="307"/>
    </location>
</feature>
<comment type="subcellular location">
    <subcellularLocation>
        <location evidence="7">Cell membrane</location>
        <topology evidence="7">Multi-pass membrane protein</topology>
    </subcellularLocation>
    <subcellularLocation>
        <location evidence="1">Membrane</location>
        <topology evidence="1">Multi-pass membrane protein</topology>
    </subcellularLocation>
</comment>
<dbReference type="AlphaFoldDB" id="A0A124G0M4"/>
<reference evidence="11" key="1">
    <citation type="journal article" date="2015" name="MBio">
        <title>Genome-Resolved Metagenomic Analysis Reveals Roles for Candidate Phyla and Other Microbial Community Members in Biogeochemical Transformations in Oil Reservoirs.</title>
        <authorList>
            <person name="Hu P."/>
            <person name="Tom L."/>
            <person name="Singh A."/>
            <person name="Thomas B.C."/>
            <person name="Baker B.J."/>
            <person name="Piceno Y.M."/>
            <person name="Andersen G.L."/>
            <person name="Banfield J.F."/>
        </authorList>
    </citation>
    <scope>NUCLEOTIDE SEQUENCE [LARGE SCALE GENOMIC DNA]</scope>
</reference>
<comment type="pathway">
    <text evidence="7">Cell wall biogenesis; peptidoglycan biosynthesis.</text>
</comment>
<evidence type="ECO:0000256" key="3">
    <source>
        <dbReference type="ARBA" id="ARBA00022679"/>
    </source>
</evidence>
<feature type="transmembrane region" description="Helical" evidence="7">
    <location>
        <begin position="235"/>
        <end position="252"/>
    </location>
</feature>
<feature type="transmembrane region" description="Helical" evidence="7">
    <location>
        <begin position="335"/>
        <end position="354"/>
    </location>
</feature>
<organism evidence="10 11">
    <name type="scientific">candidate division TA06 bacterium 34_109</name>
    <dbReference type="NCBI Taxonomy" id="1635277"/>
    <lineage>
        <taxon>Bacteria</taxon>
        <taxon>Bacteria division TA06</taxon>
    </lineage>
</organism>
<dbReference type="NCBIfam" id="TIGR00445">
    <property type="entry name" value="mraY"/>
    <property type="match status" value="1"/>
</dbReference>
<dbReference type="PATRIC" id="fig|1635277.3.peg.437"/>
<evidence type="ECO:0000313" key="11">
    <source>
        <dbReference type="Proteomes" id="UP000053467"/>
    </source>
</evidence>
<dbReference type="EC" id="2.7.8.13" evidence="7 8"/>
<accession>A0A124G0M4</accession>
<keyword evidence="7" id="KW-0131">Cell cycle</keyword>
<gene>
    <name evidence="7" type="primary">mraY</name>
    <name evidence="10" type="ORF">XE03_0429</name>
</gene>
<keyword evidence="3 7" id="KW-0808">Transferase</keyword>
<name>A0A124G0M4_UNCT6</name>
<comment type="similarity">
    <text evidence="2 7">Belongs to the glycosyltransferase 4 family. MraY subfamily.</text>
</comment>
<dbReference type="InterPro" id="IPR000715">
    <property type="entry name" value="Glycosyl_transferase_4"/>
</dbReference>
<keyword evidence="7" id="KW-0132">Cell division</keyword>
<keyword evidence="7 9" id="KW-0460">Magnesium</keyword>
<dbReference type="GO" id="GO:0009252">
    <property type="term" value="P:peptidoglycan biosynthetic process"/>
    <property type="evidence" value="ECO:0007669"/>
    <property type="project" value="UniProtKB-UniRule"/>
</dbReference>
<feature type="binding site" evidence="9">
    <location>
        <position position="263"/>
    </location>
    <ligand>
        <name>Mg(2+)</name>
        <dbReference type="ChEBI" id="CHEBI:18420"/>
    </ligand>
</feature>
<dbReference type="InterPro" id="IPR003524">
    <property type="entry name" value="PNAcMuramoyl-5peptid_Trfase"/>
</dbReference>
<feature type="transmembrane region" description="Helical" evidence="7">
    <location>
        <begin position="259"/>
        <end position="278"/>
    </location>
</feature>
<feature type="transmembrane region" description="Helical" evidence="7">
    <location>
        <begin position="164"/>
        <end position="183"/>
    </location>
</feature>
<evidence type="ECO:0000256" key="7">
    <source>
        <dbReference type="HAMAP-Rule" id="MF_00038"/>
    </source>
</evidence>
<comment type="cofactor">
    <cofactor evidence="7 9">
        <name>Mg(2+)</name>
        <dbReference type="ChEBI" id="CHEBI:18420"/>
    </cofactor>
</comment>
<dbReference type="UniPathway" id="UPA00219"/>
<dbReference type="InterPro" id="IPR018480">
    <property type="entry name" value="PNAcMuramoyl-5peptid_Trfase_CS"/>
</dbReference>
<dbReference type="CDD" id="cd06852">
    <property type="entry name" value="GT_MraY"/>
    <property type="match status" value="1"/>
</dbReference>
<proteinExistence type="inferred from homology"/>
<keyword evidence="7" id="KW-0133">Cell shape</keyword>
<dbReference type="GO" id="GO:0051301">
    <property type="term" value="P:cell division"/>
    <property type="evidence" value="ECO:0007669"/>
    <property type="project" value="UniProtKB-KW"/>
</dbReference>
<dbReference type="GO" id="GO:0051992">
    <property type="term" value="F:UDP-N-acetylmuramoyl-L-alanyl-D-glutamyl-meso-2,6-diaminopimelyl-D-alanyl-D-alanine:undecaprenyl-phosphate transferase activity"/>
    <property type="evidence" value="ECO:0007669"/>
    <property type="project" value="RHEA"/>
</dbReference>
<evidence type="ECO:0000256" key="6">
    <source>
        <dbReference type="ARBA" id="ARBA00023136"/>
    </source>
</evidence>
<dbReference type="Proteomes" id="UP000053467">
    <property type="component" value="Unassembled WGS sequence"/>
</dbReference>
<evidence type="ECO:0000256" key="9">
    <source>
        <dbReference type="PIRSR" id="PIRSR600715-1"/>
    </source>
</evidence>
<evidence type="ECO:0000313" key="10">
    <source>
        <dbReference type="EMBL" id="KUK87910.1"/>
    </source>
</evidence>
<feature type="transmembrane region" description="Helical" evidence="7">
    <location>
        <begin position="195"/>
        <end position="215"/>
    </location>
</feature>
<dbReference type="Pfam" id="PF10555">
    <property type="entry name" value="MraY_sig1"/>
    <property type="match status" value="1"/>
</dbReference>
<keyword evidence="5 7" id="KW-1133">Transmembrane helix</keyword>